<keyword evidence="2" id="KW-1185">Reference proteome</keyword>
<dbReference type="Proteomes" id="UP000627838">
    <property type="component" value="Unassembled WGS sequence"/>
</dbReference>
<evidence type="ECO:0000313" key="1">
    <source>
        <dbReference type="EMBL" id="MBE1537069.1"/>
    </source>
</evidence>
<dbReference type="RefSeq" id="WP_192763001.1">
    <property type="nucleotide sequence ID" value="NZ_JADBDZ010000001.1"/>
</dbReference>
<comment type="caution">
    <text evidence="1">The sequence shown here is derived from an EMBL/GenBank/DDBJ whole genome shotgun (WGS) entry which is preliminary data.</text>
</comment>
<reference evidence="1 2" key="1">
    <citation type="submission" date="2020-10" db="EMBL/GenBank/DDBJ databases">
        <title>Sequencing the genomes of 1000 actinobacteria strains.</title>
        <authorList>
            <person name="Klenk H.-P."/>
        </authorList>
    </citation>
    <scope>NUCLEOTIDE SEQUENCE [LARGE SCALE GENOMIC DNA]</scope>
    <source>
        <strain evidence="1 2">DSM 46744</strain>
    </source>
</reference>
<dbReference type="EMBL" id="JADBDZ010000001">
    <property type="protein sequence ID" value="MBE1537069.1"/>
    <property type="molecule type" value="Genomic_DNA"/>
</dbReference>
<accession>A0ABR9K2J4</accession>
<evidence type="ECO:0000313" key="2">
    <source>
        <dbReference type="Proteomes" id="UP000627838"/>
    </source>
</evidence>
<name>A0ABR9K2J4_9ACTN</name>
<protein>
    <submittedName>
        <fullName evidence="1">Uncharacterized protein</fullName>
    </submittedName>
</protein>
<gene>
    <name evidence="1" type="ORF">H4W34_006902</name>
</gene>
<organism evidence="1 2">
    <name type="scientific">Actinomadura algeriensis</name>
    <dbReference type="NCBI Taxonomy" id="1679523"/>
    <lineage>
        <taxon>Bacteria</taxon>
        <taxon>Bacillati</taxon>
        <taxon>Actinomycetota</taxon>
        <taxon>Actinomycetes</taxon>
        <taxon>Streptosporangiales</taxon>
        <taxon>Thermomonosporaceae</taxon>
        <taxon>Actinomadura</taxon>
    </lineage>
</organism>
<proteinExistence type="predicted"/>
<sequence length="173" mass="18703">MTLTLEPAVQAAPHNTPRKLLDYAPGLFDKLAAYVAKDRQVTRPYAEQVMEQTLIWLQACADNPSQRIGMTEAVDHGWHAFLLHSQDYAEFCDRAFGGYLHHVPPAPGQSMTREEIEETLPALQATGYPVDPVFWNGPGYGCCPPQPCVRAMPASTCTGTGAPPPAASGPAQA</sequence>